<evidence type="ECO:0000313" key="2">
    <source>
        <dbReference type="EMBL" id="ESK95277.1"/>
    </source>
</evidence>
<accession>V2XNF7</accession>
<protein>
    <submittedName>
        <fullName evidence="2">Uncharacterized protein</fullName>
    </submittedName>
</protein>
<dbReference type="HOGENOM" id="CLU_1594989_0_0_1"/>
<dbReference type="EMBL" id="AWSO01000097">
    <property type="protein sequence ID" value="ESK95277.1"/>
    <property type="molecule type" value="Genomic_DNA"/>
</dbReference>
<dbReference type="Proteomes" id="UP000017559">
    <property type="component" value="Unassembled WGS sequence"/>
</dbReference>
<evidence type="ECO:0000256" key="1">
    <source>
        <dbReference type="SAM" id="Phobius"/>
    </source>
</evidence>
<keyword evidence="1" id="KW-1133">Transmembrane helix</keyword>
<keyword evidence="3" id="KW-1185">Reference proteome</keyword>
<proteinExistence type="predicted"/>
<feature type="transmembrane region" description="Helical" evidence="1">
    <location>
        <begin position="60"/>
        <end position="84"/>
    </location>
</feature>
<comment type="caution">
    <text evidence="2">The sequence shown here is derived from an EMBL/GenBank/DDBJ whole genome shotgun (WGS) entry which is preliminary data.</text>
</comment>
<keyword evidence="1" id="KW-0812">Transmembrane</keyword>
<reference evidence="2 3" key="1">
    <citation type="journal article" date="2014" name="BMC Genomics">
        <title>Genome and secretome analysis of the hemibiotrophic fungal pathogen, Moniliophthora roreri, which causes frosty pod rot disease of cacao: mechanisms of the biotrophic and necrotrophic phases.</title>
        <authorList>
            <person name="Meinhardt L.W."/>
            <person name="Costa G.G.L."/>
            <person name="Thomazella D.P.T."/>
            <person name="Teixeira P.J.P.L."/>
            <person name="Carazzolle M.F."/>
            <person name="Schuster S.C."/>
            <person name="Carlson J.E."/>
            <person name="Guiltinan M.J."/>
            <person name="Mieczkowski P."/>
            <person name="Farmer A."/>
            <person name="Ramaraj T."/>
            <person name="Crozier J."/>
            <person name="Davis R.E."/>
            <person name="Shao J."/>
            <person name="Melnick R.L."/>
            <person name="Pereira G.A.G."/>
            <person name="Bailey B.A."/>
        </authorList>
    </citation>
    <scope>NUCLEOTIDE SEQUENCE [LARGE SCALE GENOMIC DNA]</scope>
    <source>
        <strain evidence="2 3">MCA 2997</strain>
    </source>
</reference>
<keyword evidence="1" id="KW-0472">Membrane</keyword>
<feature type="transmembrane region" description="Helical" evidence="1">
    <location>
        <begin position="90"/>
        <end position="113"/>
    </location>
</feature>
<dbReference type="AlphaFoldDB" id="V2XNF7"/>
<sequence>MIICETPMVPGYIHKLVGMIRLDDAGQFVEKTPGDQSSSTSLDLFPEIFQDLSLGPSKSLAIFHTGFVTVLIAPSSLLGVVVTVVHAGKILGQVVVITGHFHSALLSLLLSCIAQWKFRPIMDCFLIIIHYHAIPWGCATKIFSVPALFHTSHLTPLANFGLLKLLW</sequence>
<name>V2XNF7_MONRO</name>
<dbReference type="KEGG" id="mrr:Moror_3962"/>
<evidence type="ECO:0000313" key="3">
    <source>
        <dbReference type="Proteomes" id="UP000017559"/>
    </source>
</evidence>
<organism evidence="2 3">
    <name type="scientific">Moniliophthora roreri (strain MCA 2997)</name>
    <name type="common">Cocoa frosty pod rot fungus</name>
    <name type="synonym">Crinipellis roreri</name>
    <dbReference type="NCBI Taxonomy" id="1381753"/>
    <lineage>
        <taxon>Eukaryota</taxon>
        <taxon>Fungi</taxon>
        <taxon>Dikarya</taxon>
        <taxon>Basidiomycota</taxon>
        <taxon>Agaricomycotina</taxon>
        <taxon>Agaricomycetes</taxon>
        <taxon>Agaricomycetidae</taxon>
        <taxon>Agaricales</taxon>
        <taxon>Marasmiineae</taxon>
        <taxon>Marasmiaceae</taxon>
        <taxon>Moniliophthora</taxon>
    </lineage>
</organism>
<gene>
    <name evidence="2" type="ORF">Moror_3962</name>
</gene>